<name>A0ABD5X594_9EURY</name>
<gene>
    <name evidence="1" type="ORF">ACFQJ7_01635</name>
</gene>
<sequence length="144" mass="15560">MADLRLVHEGDDTLGEKASANRNILATEVDIADSLFSTARGLMLRATLPDNYALVMEVGGGTLLPFSSGPPLQSVHMLFVRMALDVLWLDGDEVVRVSRMHPWRSIGIARADRIIELPAGNADGVSVGDSVILENRDSDTTDSE</sequence>
<reference evidence="1 2" key="1">
    <citation type="journal article" date="2014" name="Int. J. Syst. Evol. Microbiol.">
        <title>Complete genome sequence of Corynebacterium casei LMG S-19264T (=DSM 44701T), isolated from a smear-ripened cheese.</title>
        <authorList>
            <consortium name="US DOE Joint Genome Institute (JGI-PGF)"/>
            <person name="Walter F."/>
            <person name="Albersmeier A."/>
            <person name="Kalinowski J."/>
            <person name="Ruckert C."/>
        </authorList>
    </citation>
    <scope>NUCLEOTIDE SEQUENCE [LARGE SCALE GENOMIC DNA]</scope>
    <source>
        <strain evidence="1 2">CGMCC 4.7215</strain>
    </source>
</reference>
<dbReference type="EMBL" id="JBHSZQ010000002">
    <property type="protein sequence ID" value="MFC7124744.1"/>
    <property type="molecule type" value="Genomic_DNA"/>
</dbReference>
<dbReference type="InterPro" id="IPR003795">
    <property type="entry name" value="DUF192"/>
</dbReference>
<dbReference type="Gene3D" id="2.60.120.1140">
    <property type="entry name" value="Protein of unknown function DUF192"/>
    <property type="match status" value="1"/>
</dbReference>
<protein>
    <submittedName>
        <fullName evidence="1">DUF192 domain-containing protein</fullName>
    </submittedName>
</protein>
<accession>A0ABD5X594</accession>
<dbReference type="Proteomes" id="UP001596414">
    <property type="component" value="Unassembled WGS sequence"/>
</dbReference>
<dbReference type="Pfam" id="PF02643">
    <property type="entry name" value="DUF192"/>
    <property type="match status" value="1"/>
</dbReference>
<evidence type="ECO:0000313" key="2">
    <source>
        <dbReference type="Proteomes" id="UP001596414"/>
    </source>
</evidence>
<proteinExistence type="predicted"/>
<evidence type="ECO:0000313" key="1">
    <source>
        <dbReference type="EMBL" id="MFC7124744.1"/>
    </source>
</evidence>
<comment type="caution">
    <text evidence="1">The sequence shown here is derived from an EMBL/GenBank/DDBJ whole genome shotgun (WGS) entry which is preliminary data.</text>
</comment>
<dbReference type="InterPro" id="IPR038695">
    <property type="entry name" value="Saro_0823-like_sf"/>
</dbReference>
<organism evidence="1 2">
    <name type="scientific">Halovenus rubra</name>
    <dbReference type="NCBI Taxonomy" id="869890"/>
    <lineage>
        <taxon>Archaea</taxon>
        <taxon>Methanobacteriati</taxon>
        <taxon>Methanobacteriota</taxon>
        <taxon>Stenosarchaea group</taxon>
        <taxon>Halobacteria</taxon>
        <taxon>Halobacteriales</taxon>
        <taxon>Haloarculaceae</taxon>
        <taxon>Halovenus</taxon>
    </lineage>
</organism>
<dbReference type="AlphaFoldDB" id="A0ABD5X594"/>
<dbReference type="RefSeq" id="WP_267638473.1">
    <property type="nucleotide sequence ID" value="NZ_JAODIY010000013.1"/>
</dbReference>